<feature type="compositionally biased region" description="Polar residues" evidence="1">
    <location>
        <begin position="451"/>
        <end position="476"/>
    </location>
</feature>
<organism evidence="3">
    <name type="scientific">Kwoniella dejecticola CBS 10117</name>
    <dbReference type="NCBI Taxonomy" id="1296121"/>
    <lineage>
        <taxon>Eukaryota</taxon>
        <taxon>Fungi</taxon>
        <taxon>Dikarya</taxon>
        <taxon>Basidiomycota</taxon>
        <taxon>Agaricomycotina</taxon>
        <taxon>Tremellomycetes</taxon>
        <taxon>Tremellales</taxon>
        <taxon>Cryptococcaceae</taxon>
        <taxon>Kwoniella</taxon>
    </lineage>
</organism>
<dbReference type="EMBL" id="CP144538">
    <property type="protein sequence ID" value="WWC64623.1"/>
    <property type="molecule type" value="Genomic_DNA"/>
</dbReference>
<dbReference type="Gene3D" id="2.60.120.260">
    <property type="entry name" value="Galactose-binding domain-like"/>
    <property type="match status" value="2"/>
</dbReference>
<evidence type="ECO:0000256" key="2">
    <source>
        <dbReference type="SAM" id="Phobius"/>
    </source>
</evidence>
<evidence type="ECO:0000313" key="4">
    <source>
        <dbReference type="EMBL" id="WWC64623.1"/>
    </source>
</evidence>
<dbReference type="VEuPathDB" id="FungiDB:I303_06635"/>
<dbReference type="KEGG" id="kdj:28970334"/>
<feature type="transmembrane region" description="Helical" evidence="2">
    <location>
        <begin position="331"/>
        <end position="356"/>
    </location>
</feature>
<keyword evidence="5" id="KW-1185">Reference proteome</keyword>
<keyword evidence="2" id="KW-1133">Transmembrane helix</keyword>
<evidence type="ECO:0000313" key="3">
    <source>
        <dbReference type="EMBL" id="OBR83076.1"/>
    </source>
</evidence>
<name>A0A1A5ZZ38_9TREE</name>
<reference evidence="4" key="2">
    <citation type="submission" date="2013-07" db="EMBL/GenBank/DDBJ databases">
        <authorList>
            <consortium name="The Broad Institute Genome Sequencing Platform"/>
            <person name="Cuomo C."/>
            <person name="Litvintseva A."/>
            <person name="Chen Y."/>
            <person name="Heitman J."/>
            <person name="Sun S."/>
            <person name="Springer D."/>
            <person name="Dromer F."/>
            <person name="Young S.K."/>
            <person name="Zeng Q."/>
            <person name="Gargeya S."/>
            <person name="Fitzgerald M."/>
            <person name="Abouelleil A."/>
            <person name="Alvarado L."/>
            <person name="Berlin A.M."/>
            <person name="Chapman S.B."/>
            <person name="Dewar J."/>
            <person name="Goldberg J."/>
            <person name="Griggs A."/>
            <person name="Gujja S."/>
            <person name="Hansen M."/>
            <person name="Howarth C."/>
            <person name="Imamovic A."/>
            <person name="Larimer J."/>
            <person name="McCowan C."/>
            <person name="Murphy C."/>
            <person name="Pearson M."/>
            <person name="Priest M."/>
            <person name="Roberts A."/>
            <person name="Saif S."/>
            <person name="Shea T."/>
            <person name="Sykes S."/>
            <person name="Wortman J."/>
            <person name="Nusbaum C."/>
            <person name="Birren B."/>
        </authorList>
    </citation>
    <scope>NUCLEOTIDE SEQUENCE</scope>
    <source>
        <strain evidence="4">CBS 10117</strain>
    </source>
</reference>
<reference evidence="3" key="1">
    <citation type="submission" date="2013-07" db="EMBL/GenBank/DDBJ databases">
        <title>The Genome Sequence of Cryptococcus dejecticola CBS10117.</title>
        <authorList>
            <consortium name="The Broad Institute Genome Sequencing Platform"/>
            <person name="Cuomo C."/>
            <person name="Litvintseva A."/>
            <person name="Chen Y."/>
            <person name="Heitman J."/>
            <person name="Sun S."/>
            <person name="Springer D."/>
            <person name="Dromer F."/>
            <person name="Young S.K."/>
            <person name="Zeng Q."/>
            <person name="Gargeya S."/>
            <person name="Fitzgerald M."/>
            <person name="Abouelleil A."/>
            <person name="Alvarado L."/>
            <person name="Berlin A.M."/>
            <person name="Chapman S.B."/>
            <person name="Dewar J."/>
            <person name="Goldberg J."/>
            <person name="Griggs A."/>
            <person name="Gujja S."/>
            <person name="Hansen M."/>
            <person name="Howarth C."/>
            <person name="Imamovic A."/>
            <person name="Larimer J."/>
            <person name="McCowan C."/>
            <person name="Murphy C."/>
            <person name="Pearson M."/>
            <person name="Priest M."/>
            <person name="Roberts A."/>
            <person name="Saif S."/>
            <person name="Shea T."/>
            <person name="Sykes S."/>
            <person name="Wortman J."/>
            <person name="Nusbaum C."/>
            <person name="Birren B."/>
        </authorList>
    </citation>
    <scope>NUCLEOTIDE SEQUENCE [LARGE SCALE GENOMIC DNA]</scope>
    <source>
        <strain evidence="3">CBS 10117</strain>
    </source>
</reference>
<evidence type="ECO:0008006" key="6">
    <source>
        <dbReference type="Google" id="ProtNLM"/>
    </source>
</evidence>
<keyword evidence="2" id="KW-0812">Transmembrane</keyword>
<evidence type="ECO:0000256" key="1">
    <source>
        <dbReference type="SAM" id="MobiDB-lite"/>
    </source>
</evidence>
<feature type="region of interest" description="Disordered" evidence="1">
    <location>
        <begin position="500"/>
        <end position="576"/>
    </location>
</feature>
<dbReference type="OrthoDB" id="2563669at2759"/>
<keyword evidence="2" id="KW-0472">Membrane</keyword>
<dbReference type="RefSeq" id="XP_018260918.1">
    <property type="nucleotide sequence ID" value="XM_018409915.1"/>
</dbReference>
<reference evidence="4" key="3">
    <citation type="submission" date="2024-02" db="EMBL/GenBank/DDBJ databases">
        <title>Comparative genomics of Cryptococcus and Kwoniella reveals pathogenesis evolution and contrasting modes of karyotype evolution via chromosome fusion or intercentromeric recombination.</title>
        <authorList>
            <person name="Coelho M.A."/>
            <person name="David-Palma M."/>
            <person name="Shea T."/>
            <person name="Bowers K."/>
            <person name="McGinley-Smith S."/>
            <person name="Mohammad A.W."/>
            <person name="Gnirke A."/>
            <person name="Yurkov A.M."/>
            <person name="Nowrousian M."/>
            <person name="Sun S."/>
            <person name="Cuomo C.A."/>
            <person name="Heitman J."/>
        </authorList>
    </citation>
    <scope>NUCLEOTIDE SEQUENCE</scope>
    <source>
        <strain evidence="4">CBS 10117</strain>
    </source>
</reference>
<proteinExistence type="predicted"/>
<dbReference type="AlphaFoldDB" id="A0A1A5ZZ38"/>
<dbReference type="STRING" id="1296121.A0A1A5ZZ38"/>
<feature type="region of interest" description="Disordered" evidence="1">
    <location>
        <begin position="370"/>
        <end position="476"/>
    </location>
</feature>
<feature type="compositionally biased region" description="Low complexity" evidence="1">
    <location>
        <begin position="402"/>
        <end position="430"/>
    </location>
</feature>
<gene>
    <name evidence="3" type="ORF">I303_06635</name>
    <name evidence="4" type="ORF">I303_107234</name>
</gene>
<dbReference type="Proteomes" id="UP000078595">
    <property type="component" value="Chromosome 9"/>
</dbReference>
<dbReference type="GeneID" id="28970334"/>
<dbReference type="EMBL" id="KI894034">
    <property type="protein sequence ID" value="OBR83076.1"/>
    <property type="molecule type" value="Genomic_DNA"/>
</dbReference>
<sequence length="576" mass="61653">MEITLDDPSPMFRYGGVWVRSHEDDDRRKDYFGQSYYSTNNTNDWVSLTFNGTGITVYGAKRSDHGMYKVRMDDVDIATSDGYSSNPLFQQAFYTAEDLSADREHTIIFTNTPSEGTDSVMRNTIDIDYAVIKTATTGTIHTSTFDDTSSTFSYTGSNWVRGTASDDYYATTRMVSRDAGDVMQFAFSGTSVALFGGVNFDHSNFTVVLDGVQIPNSLYNGTYFGLRPQTLLWTANNLPEGPHSLSLTNIGGGKRGQYFDFDYAIVNSTVNPNNNNIPVSSTTIAASNPVNSSATSAPITTSGTADATVANGAGASPGAGADQADDKSSHVAAIAGGAAGAIGGLALIAVLAWFLFRRKRIQLEGQKYTGGDHDLDLTGQEVKPFHNGGSSETESYMAYQNPAPALGLGPSGGLPYPNSHSSSSSRNSVSARENDHSQTPFLSTVPAPPGSNVTSYPASSTLNRSNSIQSPQGGLSVTFTHNTFGVPTARERTGLASEAIDEEHNDPPLPLPPAPRSQGEKSRMSIPNRLDVEGREQDMGPYTPNDSQQAYATLPPDYTQATQPFSSAENEHNRAP</sequence>
<feature type="compositionally biased region" description="Polar residues" evidence="1">
    <location>
        <begin position="559"/>
        <end position="568"/>
    </location>
</feature>
<protein>
    <recommendedName>
        <fullName evidence="6">Peptidase A1 domain-containing protein</fullName>
    </recommendedName>
</protein>
<accession>A0A1A5ZZ38</accession>
<evidence type="ECO:0000313" key="5">
    <source>
        <dbReference type="Proteomes" id="UP000078595"/>
    </source>
</evidence>